<accession>A0ABQ5QXY5</accession>
<protein>
    <recommendedName>
        <fullName evidence="8">Pyrrolo-quinoline quinone repeat domain-containing protein</fullName>
    </recommendedName>
</protein>
<evidence type="ECO:0000259" key="8">
    <source>
        <dbReference type="Pfam" id="PF13360"/>
    </source>
</evidence>
<dbReference type="InterPro" id="IPR018181">
    <property type="entry name" value="Heat_shock_70_CS"/>
</dbReference>
<keyword evidence="5" id="KW-0143">Chaperone</keyword>
<comment type="caution">
    <text evidence="9">The sequence shown here is derived from an EMBL/GenBank/DDBJ whole genome shotgun (WGS) entry which is preliminary data.</text>
</comment>
<dbReference type="SUPFAM" id="SSF50998">
    <property type="entry name" value="Quinoprotein alcohol dehydrogenase-like"/>
    <property type="match status" value="1"/>
</dbReference>
<sequence length="925" mass="96874">MGRSQYHAPVDEPVRLAVDLGTTHTVAVVRRGGQQPRTLLFDGTPLLSSGVFVDAAGTHHTGRDGQRLGAAQPERFEPHPKRRVDEGMVLLGELEVRVEELLAASLRRVGDEARTAGIDPVGGTVLTCPADWGQPRRNVLRAAAWRAGLGEVRLLDEPIAAATYCVQVLGQQVAPGQCLGVFDFGGGTFDVAVVRREPAGLRVLATGGLDDLGGLDVDSALVAHLGQLVAVGDPALWKRLSEPADPGQRRDRQAFWSEVRAAKEMLSRSSTAPVHVPGRPEPMHLTREELERVAGPLVARAVDETRRVLQRSGVQPGELGGLLLVGGASRMPLVASRLHARLGVAPSVPEQPELPVAYGAMVHVMASQPATGEAGLAPYPVSGPIGAGSPVTAYPVSAPFPPGPASGPLGGPAPISPPMPPPMMPVGGQPPVAKPPAKPKRPVRRALLVAMVFTLVGGLMAGVVTGARWLIRTLDDNNLSIGSGPGGGGLLGGDENGGDGELATTHTVALKRDGTAGVAVVGDNVVYAVAGGGSTEVVSLPGGGGAAKWTVSVPIEPTEIRLTAVGDLVVLDGERSSTDGGDDVRAVLSAADGKLLWKKKWKDRRDVSYVGTDAIVEFLGGSLNGNAVLRVDLRNGREKWKRSTGDDLLIIDHHRIEAVGQWPDGKGDGALPGARGALFDVFTATPEAVVELDASNGKGWLVDTSNGKTKGSGSLPLADEQWTVYGGLVIGLQNDDTSGGKAVLAGYKLPSFKKAWTYPLTNGFDVEKVKPCGQFVVCMAVDEPENDKTIAVDVRTGKQAWKVDVEWSDDEGWYVTEDRLVFGPATFDTVTDAKILKGDGAAAGKYPDFSHVLATRGGRMAVQEGRVQGSEVIMQVYATEIATGKSTKAVDIGKEAADQVSIGGDLVAVWTGDRRVIVLKIKSFG</sequence>
<evidence type="ECO:0000256" key="4">
    <source>
        <dbReference type="ARBA" id="ARBA00023016"/>
    </source>
</evidence>
<dbReference type="Pfam" id="PF13360">
    <property type="entry name" value="PQQ_2"/>
    <property type="match status" value="1"/>
</dbReference>
<feature type="transmembrane region" description="Helical" evidence="7">
    <location>
        <begin position="446"/>
        <end position="471"/>
    </location>
</feature>
<dbReference type="PANTHER" id="PTHR42749:SF1">
    <property type="entry name" value="CELL SHAPE-DETERMINING PROTEIN MREB"/>
    <property type="match status" value="1"/>
</dbReference>
<keyword evidence="7" id="KW-0472">Membrane</keyword>
<dbReference type="InterPro" id="IPR015943">
    <property type="entry name" value="WD40/YVTN_repeat-like_dom_sf"/>
</dbReference>
<dbReference type="Gene3D" id="2.130.10.10">
    <property type="entry name" value="YVTN repeat-like/Quinoprotein amine dehydrogenase"/>
    <property type="match status" value="1"/>
</dbReference>
<keyword evidence="2" id="KW-0547">Nucleotide-binding</keyword>
<dbReference type="InterPro" id="IPR011047">
    <property type="entry name" value="Quinoprotein_ADH-like_sf"/>
</dbReference>
<keyword evidence="3" id="KW-0067">ATP-binding</keyword>
<gene>
    <name evidence="9" type="ORF">Pa4123_44120</name>
</gene>
<reference evidence="9" key="1">
    <citation type="submission" date="2022-12" db="EMBL/GenBank/DDBJ databases">
        <title>New Phytohabitans aurantiacus sp. RD004123 nov., an actinomycete isolated from soil.</title>
        <authorList>
            <person name="Triningsih D.W."/>
            <person name="Harunari E."/>
            <person name="Igarashi Y."/>
        </authorList>
    </citation>
    <scope>NUCLEOTIDE SEQUENCE</scope>
    <source>
        <strain evidence="9">RD004123</strain>
    </source>
</reference>
<dbReference type="Pfam" id="PF00012">
    <property type="entry name" value="HSP70"/>
    <property type="match status" value="1"/>
</dbReference>
<dbReference type="InterPro" id="IPR043129">
    <property type="entry name" value="ATPase_NBD"/>
</dbReference>
<dbReference type="PRINTS" id="PR00301">
    <property type="entry name" value="HEATSHOCK70"/>
</dbReference>
<organism evidence="9 10">
    <name type="scientific">Phytohabitans aurantiacus</name>
    <dbReference type="NCBI Taxonomy" id="3016789"/>
    <lineage>
        <taxon>Bacteria</taxon>
        <taxon>Bacillati</taxon>
        <taxon>Actinomycetota</taxon>
        <taxon>Actinomycetes</taxon>
        <taxon>Micromonosporales</taxon>
        <taxon>Micromonosporaceae</taxon>
    </lineage>
</organism>
<evidence type="ECO:0000256" key="7">
    <source>
        <dbReference type="SAM" id="Phobius"/>
    </source>
</evidence>
<evidence type="ECO:0000256" key="6">
    <source>
        <dbReference type="SAM" id="MobiDB-lite"/>
    </source>
</evidence>
<dbReference type="PROSITE" id="PS01036">
    <property type="entry name" value="HSP70_3"/>
    <property type="match status" value="1"/>
</dbReference>
<dbReference type="Gene3D" id="3.90.640.10">
    <property type="entry name" value="Actin, Chain A, domain 4"/>
    <property type="match status" value="1"/>
</dbReference>
<dbReference type="SUPFAM" id="SSF53067">
    <property type="entry name" value="Actin-like ATPase domain"/>
    <property type="match status" value="2"/>
</dbReference>
<dbReference type="PANTHER" id="PTHR42749">
    <property type="entry name" value="CELL SHAPE-DETERMINING PROTEIN MREB"/>
    <property type="match status" value="1"/>
</dbReference>
<feature type="domain" description="Pyrrolo-quinoline quinone repeat" evidence="8">
    <location>
        <begin position="508"/>
        <end position="644"/>
    </location>
</feature>
<evidence type="ECO:0000313" key="10">
    <source>
        <dbReference type="Proteomes" id="UP001144280"/>
    </source>
</evidence>
<evidence type="ECO:0000256" key="1">
    <source>
        <dbReference type="ARBA" id="ARBA00007381"/>
    </source>
</evidence>
<keyword evidence="7" id="KW-0812">Transmembrane</keyword>
<dbReference type="InterPro" id="IPR013126">
    <property type="entry name" value="Hsp_70_fam"/>
</dbReference>
<keyword evidence="4" id="KW-0346">Stress response</keyword>
<dbReference type="InterPro" id="IPR002372">
    <property type="entry name" value="PQQ_rpt_dom"/>
</dbReference>
<evidence type="ECO:0000256" key="2">
    <source>
        <dbReference type="ARBA" id="ARBA00022741"/>
    </source>
</evidence>
<evidence type="ECO:0000313" key="9">
    <source>
        <dbReference type="EMBL" id="GLH99137.1"/>
    </source>
</evidence>
<evidence type="ECO:0000256" key="3">
    <source>
        <dbReference type="ARBA" id="ARBA00022840"/>
    </source>
</evidence>
<proteinExistence type="inferred from homology"/>
<comment type="similarity">
    <text evidence="1">Belongs to the heat shock protein 70 family.</text>
</comment>
<dbReference type="EMBL" id="BSDI01000021">
    <property type="protein sequence ID" value="GLH99137.1"/>
    <property type="molecule type" value="Genomic_DNA"/>
</dbReference>
<feature type="region of interest" description="Disordered" evidence="6">
    <location>
        <begin position="58"/>
        <end position="80"/>
    </location>
</feature>
<name>A0ABQ5QXY5_9ACTN</name>
<keyword evidence="7" id="KW-1133">Transmembrane helix</keyword>
<dbReference type="Gene3D" id="3.30.420.40">
    <property type="match status" value="2"/>
</dbReference>
<evidence type="ECO:0000256" key="5">
    <source>
        <dbReference type="ARBA" id="ARBA00023186"/>
    </source>
</evidence>
<dbReference type="Proteomes" id="UP001144280">
    <property type="component" value="Unassembled WGS sequence"/>
</dbReference>
<keyword evidence="10" id="KW-1185">Reference proteome</keyword>